<dbReference type="EMBL" id="MU266504">
    <property type="protein sequence ID" value="KAH7921964.1"/>
    <property type="molecule type" value="Genomic_DNA"/>
</dbReference>
<name>A0ACB8B9J1_9AGAM</name>
<accession>A0ACB8B9J1</accession>
<evidence type="ECO:0000313" key="2">
    <source>
        <dbReference type="Proteomes" id="UP000790709"/>
    </source>
</evidence>
<proteinExistence type="predicted"/>
<organism evidence="1 2">
    <name type="scientific">Leucogyrophana mollusca</name>
    <dbReference type="NCBI Taxonomy" id="85980"/>
    <lineage>
        <taxon>Eukaryota</taxon>
        <taxon>Fungi</taxon>
        <taxon>Dikarya</taxon>
        <taxon>Basidiomycota</taxon>
        <taxon>Agaricomycotina</taxon>
        <taxon>Agaricomycetes</taxon>
        <taxon>Agaricomycetidae</taxon>
        <taxon>Boletales</taxon>
        <taxon>Boletales incertae sedis</taxon>
        <taxon>Leucogyrophana</taxon>
    </lineage>
</organism>
<evidence type="ECO:0000313" key="1">
    <source>
        <dbReference type="EMBL" id="KAH7921964.1"/>
    </source>
</evidence>
<gene>
    <name evidence="1" type="ORF">BV22DRAFT_1095512</name>
</gene>
<keyword evidence="2" id="KW-1185">Reference proteome</keyword>
<sequence>MVIVNDKKFACESCIKGHRSSSCHHTERPLFEVKRKGRPVSQCEKCRELRQSKRVHSKCLCNPKLAETDKVPIPAPRPDKKPRRFMPSAPTLPNGISDALIGPSTTGPSRSRQRVDSLLNPCHCKSVWQCQCRPAATQHTGLATLADAAALCYNESFPSTSSVRASSSVASNGPQPPKSCCSRKRRASDADLQPPPTPRFDLPPILLDTPSSSSSTVPSRMPNFSTIPPLSEVTSIAGTGCTCGFRCACPGCVEHRGPEHTSDEHRDCSQGCAHCVDYTSGIELPGRGPESNSSGRVSMIDKFFARAAALPQPPNNRKIGVNIDPTNLMTYPSELFVGSMRGQEERGVAYGLVKIPKLQCCGGNCGCPSGQCGCGQSCHGCGMDSGHTYNMGRAASVSR</sequence>
<comment type="caution">
    <text evidence="1">The sequence shown here is derived from an EMBL/GenBank/DDBJ whole genome shotgun (WGS) entry which is preliminary data.</text>
</comment>
<reference evidence="1" key="1">
    <citation type="journal article" date="2021" name="New Phytol.">
        <title>Evolutionary innovations through gain and loss of genes in the ectomycorrhizal Boletales.</title>
        <authorList>
            <person name="Wu G."/>
            <person name="Miyauchi S."/>
            <person name="Morin E."/>
            <person name="Kuo A."/>
            <person name="Drula E."/>
            <person name="Varga T."/>
            <person name="Kohler A."/>
            <person name="Feng B."/>
            <person name="Cao Y."/>
            <person name="Lipzen A."/>
            <person name="Daum C."/>
            <person name="Hundley H."/>
            <person name="Pangilinan J."/>
            <person name="Johnson J."/>
            <person name="Barry K."/>
            <person name="LaButti K."/>
            <person name="Ng V."/>
            <person name="Ahrendt S."/>
            <person name="Min B."/>
            <person name="Choi I.G."/>
            <person name="Park H."/>
            <person name="Plett J.M."/>
            <person name="Magnuson J."/>
            <person name="Spatafora J.W."/>
            <person name="Nagy L.G."/>
            <person name="Henrissat B."/>
            <person name="Grigoriev I.V."/>
            <person name="Yang Z.L."/>
            <person name="Xu J."/>
            <person name="Martin F.M."/>
        </authorList>
    </citation>
    <scope>NUCLEOTIDE SEQUENCE</scope>
    <source>
        <strain evidence="1">KUC20120723A-06</strain>
    </source>
</reference>
<dbReference type="Proteomes" id="UP000790709">
    <property type="component" value="Unassembled WGS sequence"/>
</dbReference>
<protein>
    <submittedName>
        <fullName evidence="1">Uncharacterized protein</fullName>
    </submittedName>
</protein>